<proteinExistence type="inferred from homology"/>
<keyword evidence="8" id="KW-0520">NAD</keyword>
<dbReference type="InterPro" id="IPR013154">
    <property type="entry name" value="ADH-like_N"/>
</dbReference>
<evidence type="ECO:0000256" key="8">
    <source>
        <dbReference type="ARBA" id="ARBA00023027"/>
    </source>
</evidence>
<dbReference type="Pfam" id="PF08240">
    <property type="entry name" value="ADH_N"/>
    <property type="match status" value="1"/>
</dbReference>
<dbReference type="SUPFAM" id="SSF51735">
    <property type="entry name" value="NAD(P)-binding Rossmann-fold domains"/>
    <property type="match status" value="1"/>
</dbReference>
<evidence type="ECO:0000256" key="5">
    <source>
        <dbReference type="ARBA" id="ARBA00022723"/>
    </source>
</evidence>
<evidence type="ECO:0000256" key="7">
    <source>
        <dbReference type="ARBA" id="ARBA00023002"/>
    </source>
</evidence>
<dbReference type="PANTHER" id="PTHR42940:SF8">
    <property type="entry name" value="VACUOLAR PROTEIN SORTING-ASSOCIATED PROTEIN 11"/>
    <property type="match status" value="1"/>
</dbReference>
<dbReference type="InterPro" id="IPR036291">
    <property type="entry name" value="NAD(P)-bd_dom_sf"/>
</dbReference>
<evidence type="ECO:0000259" key="12">
    <source>
        <dbReference type="SMART" id="SM00829"/>
    </source>
</evidence>
<dbReference type="AlphaFoldDB" id="A0A561TUQ9"/>
<dbReference type="Gene3D" id="3.90.180.10">
    <property type="entry name" value="Medium-chain alcohol dehydrogenases, catalytic domain"/>
    <property type="match status" value="1"/>
</dbReference>
<dbReference type="EMBL" id="VIWW01000003">
    <property type="protein sequence ID" value="TWF90837.1"/>
    <property type="molecule type" value="Genomic_DNA"/>
</dbReference>
<sequence length="341" mass="35877">MRAAVVRSFTEPLVVEDRPLPSPAGHQVLVRMEASGLCHTDIHAAQGDWPVKPSPPFVPGHEGIGIIEAAGNQVTHLAVGDRVAIPWLGEACGHCDHCVSGWETLCLEQQNSGYSVDGSHAEYALAHGNYVVPVPDGIDPLDAAPLTCAGVTTYKAVKLSGARPGTRALVSGIGGLGHLALQYARIFGAETIAVDVTDEKLALARELGADHVIDARVQDVAEETHRLGGADAAISLAVSNESFSAAYGALRRGGTLVLVALPAEGKLELPVFDTVLNGTKVVGSIVGTREDLAEVFRLHRLGRTRVVRESRDLADINTSIDEVLKGTVSARLVFDFGSTKA</sequence>
<name>A0A561TUQ9_9ACTN</name>
<dbReference type="InterPro" id="IPR013149">
    <property type="entry name" value="ADH-like_C"/>
</dbReference>
<feature type="domain" description="Enoyl reductase (ER)" evidence="12">
    <location>
        <begin position="8"/>
        <end position="334"/>
    </location>
</feature>
<evidence type="ECO:0000256" key="10">
    <source>
        <dbReference type="ARBA" id="ARBA00049243"/>
    </source>
</evidence>
<evidence type="ECO:0000256" key="1">
    <source>
        <dbReference type="ARBA" id="ARBA00001947"/>
    </source>
</evidence>
<protein>
    <recommendedName>
        <fullName evidence="4">Alcohol dehydrogenase</fullName>
        <ecNumber evidence="3">1.1.1.1</ecNumber>
    </recommendedName>
</protein>
<evidence type="ECO:0000256" key="9">
    <source>
        <dbReference type="ARBA" id="ARBA00049164"/>
    </source>
</evidence>
<comment type="catalytic activity">
    <reaction evidence="9">
        <text>a secondary alcohol + NAD(+) = a ketone + NADH + H(+)</text>
        <dbReference type="Rhea" id="RHEA:10740"/>
        <dbReference type="ChEBI" id="CHEBI:15378"/>
        <dbReference type="ChEBI" id="CHEBI:17087"/>
        <dbReference type="ChEBI" id="CHEBI:35681"/>
        <dbReference type="ChEBI" id="CHEBI:57540"/>
        <dbReference type="ChEBI" id="CHEBI:57945"/>
        <dbReference type="EC" id="1.1.1.1"/>
    </reaction>
</comment>
<dbReference type="RefSeq" id="WP_145768363.1">
    <property type="nucleotide sequence ID" value="NZ_JBHJUX010000061.1"/>
</dbReference>
<dbReference type="Pfam" id="PF00107">
    <property type="entry name" value="ADH_zinc_N"/>
    <property type="match status" value="1"/>
</dbReference>
<dbReference type="InterPro" id="IPR011032">
    <property type="entry name" value="GroES-like_sf"/>
</dbReference>
<accession>A0A561TUQ9</accession>
<evidence type="ECO:0000256" key="6">
    <source>
        <dbReference type="ARBA" id="ARBA00022833"/>
    </source>
</evidence>
<gene>
    <name evidence="13" type="ORF">FHX80_13253</name>
</gene>
<evidence type="ECO:0000313" key="13">
    <source>
        <dbReference type="EMBL" id="TWF90837.1"/>
    </source>
</evidence>
<organism evidence="13 14">
    <name type="scientific">Streptomyces brevispora</name>
    <dbReference type="NCBI Taxonomy" id="887462"/>
    <lineage>
        <taxon>Bacteria</taxon>
        <taxon>Bacillati</taxon>
        <taxon>Actinomycetota</taxon>
        <taxon>Actinomycetes</taxon>
        <taxon>Kitasatosporales</taxon>
        <taxon>Streptomycetaceae</taxon>
        <taxon>Streptomyces</taxon>
    </lineage>
</organism>
<dbReference type="SMART" id="SM00829">
    <property type="entry name" value="PKS_ER"/>
    <property type="match status" value="1"/>
</dbReference>
<dbReference type="NCBIfam" id="NF006940">
    <property type="entry name" value="PRK09422.1"/>
    <property type="match status" value="1"/>
</dbReference>
<comment type="similarity">
    <text evidence="2 11">Belongs to the zinc-containing alcohol dehydrogenase family.</text>
</comment>
<comment type="catalytic activity">
    <reaction evidence="10">
        <text>a primary alcohol + NAD(+) = an aldehyde + NADH + H(+)</text>
        <dbReference type="Rhea" id="RHEA:10736"/>
        <dbReference type="ChEBI" id="CHEBI:15378"/>
        <dbReference type="ChEBI" id="CHEBI:15734"/>
        <dbReference type="ChEBI" id="CHEBI:17478"/>
        <dbReference type="ChEBI" id="CHEBI:57540"/>
        <dbReference type="ChEBI" id="CHEBI:57945"/>
        <dbReference type="EC" id="1.1.1.1"/>
    </reaction>
</comment>
<dbReference type="GO" id="GO:0008270">
    <property type="term" value="F:zinc ion binding"/>
    <property type="evidence" value="ECO:0007669"/>
    <property type="project" value="InterPro"/>
</dbReference>
<keyword evidence="7" id="KW-0560">Oxidoreductase</keyword>
<evidence type="ECO:0000256" key="4">
    <source>
        <dbReference type="ARBA" id="ARBA00016352"/>
    </source>
</evidence>
<evidence type="ECO:0000256" key="11">
    <source>
        <dbReference type="RuleBase" id="RU361277"/>
    </source>
</evidence>
<reference evidence="13 14" key="1">
    <citation type="submission" date="2019-06" db="EMBL/GenBank/DDBJ databases">
        <title>Sequencing the genomes of 1000 actinobacteria strains.</title>
        <authorList>
            <person name="Klenk H.-P."/>
        </authorList>
    </citation>
    <scope>NUCLEOTIDE SEQUENCE [LARGE SCALE GENOMIC DNA]</scope>
    <source>
        <strain evidence="13 14">DSM 42059</strain>
    </source>
</reference>
<evidence type="ECO:0000256" key="3">
    <source>
        <dbReference type="ARBA" id="ARBA00013190"/>
    </source>
</evidence>
<keyword evidence="6 11" id="KW-0862">Zinc</keyword>
<dbReference type="PANTHER" id="PTHR42940">
    <property type="entry name" value="ALCOHOL DEHYDROGENASE 1-RELATED"/>
    <property type="match status" value="1"/>
</dbReference>
<dbReference type="FunFam" id="3.90.180.10:FF:000002">
    <property type="entry name" value="Alcohol dehydrogenase AdhP"/>
    <property type="match status" value="1"/>
</dbReference>
<dbReference type="Proteomes" id="UP000318186">
    <property type="component" value="Unassembled WGS sequence"/>
</dbReference>
<dbReference type="OrthoDB" id="3567264at2"/>
<comment type="caution">
    <text evidence="13">The sequence shown here is derived from an EMBL/GenBank/DDBJ whole genome shotgun (WGS) entry which is preliminary data.</text>
</comment>
<dbReference type="EC" id="1.1.1.1" evidence="3"/>
<dbReference type="SUPFAM" id="SSF50129">
    <property type="entry name" value="GroES-like"/>
    <property type="match status" value="1"/>
</dbReference>
<dbReference type="GO" id="GO:0004022">
    <property type="term" value="F:alcohol dehydrogenase (NAD+) activity"/>
    <property type="evidence" value="ECO:0007669"/>
    <property type="project" value="UniProtKB-EC"/>
</dbReference>
<evidence type="ECO:0000313" key="14">
    <source>
        <dbReference type="Proteomes" id="UP000318186"/>
    </source>
</evidence>
<dbReference type="PROSITE" id="PS00059">
    <property type="entry name" value="ADH_ZINC"/>
    <property type="match status" value="1"/>
</dbReference>
<dbReference type="FunFam" id="3.40.50.720:FF:000039">
    <property type="entry name" value="Alcohol dehydrogenase AdhP"/>
    <property type="match status" value="1"/>
</dbReference>
<dbReference type="InterPro" id="IPR002328">
    <property type="entry name" value="ADH_Zn_CS"/>
</dbReference>
<dbReference type="InterPro" id="IPR020843">
    <property type="entry name" value="ER"/>
</dbReference>
<dbReference type="CDD" id="cd08297">
    <property type="entry name" value="CAD3"/>
    <property type="match status" value="1"/>
</dbReference>
<dbReference type="Gene3D" id="3.40.50.720">
    <property type="entry name" value="NAD(P)-binding Rossmann-like Domain"/>
    <property type="match status" value="1"/>
</dbReference>
<comment type="cofactor">
    <cofactor evidence="1 11">
        <name>Zn(2+)</name>
        <dbReference type="ChEBI" id="CHEBI:29105"/>
    </cofactor>
</comment>
<evidence type="ECO:0000256" key="2">
    <source>
        <dbReference type="ARBA" id="ARBA00008072"/>
    </source>
</evidence>
<keyword evidence="5 11" id="KW-0479">Metal-binding</keyword>